<proteinExistence type="predicted"/>
<dbReference type="SUPFAM" id="SSF54637">
    <property type="entry name" value="Thioesterase/thiol ester dehydrase-isomerase"/>
    <property type="match status" value="1"/>
</dbReference>
<reference evidence="1" key="1">
    <citation type="submission" date="2018-05" db="EMBL/GenBank/DDBJ databases">
        <authorList>
            <person name="Lanie J.A."/>
            <person name="Ng W.-L."/>
            <person name="Kazmierczak K.M."/>
            <person name="Andrzejewski T.M."/>
            <person name="Davidsen T.M."/>
            <person name="Wayne K.J."/>
            <person name="Tettelin H."/>
            <person name="Glass J.I."/>
            <person name="Rusch D."/>
            <person name="Podicherti R."/>
            <person name="Tsui H.-C.T."/>
            <person name="Winkler M.E."/>
        </authorList>
    </citation>
    <scope>NUCLEOTIDE SEQUENCE</scope>
</reference>
<sequence length="310" mass="32951">VPSPTSDTPTILTGPLRAPRQMLAEQSYAGHTSVHDAETAANLGLAGAPIEGPTHFSQFDPLLASLWGGRWFSHGCLSAHFQTMVVEGEEVQATVTSPGPGSTAVRIDAAKADGTPVLTGTASIDGDTAVTELAPRLARSQGSPPGRLHVLDHISVGQRGPGDETVSVTFGDDFGELYPFTLVEKLDAITEVLDWYRPGAETPWGGPIVPIEMLSVLTNAGSKHAGFVARQPSVGLFIDLEVRLLGSPVLVDHTYRIDREVVALGESRRTESYWTLTTLSDEATGHPTAQVLLHQGVFKDSYPDYPAPPS</sequence>
<dbReference type="InterPro" id="IPR029069">
    <property type="entry name" value="HotDog_dom_sf"/>
</dbReference>
<protein>
    <submittedName>
        <fullName evidence="1">Uncharacterized protein</fullName>
    </submittedName>
</protein>
<dbReference type="AlphaFoldDB" id="A0A381NMA4"/>
<dbReference type="Gene3D" id="3.10.129.10">
    <property type="entry name" value="Hotdog Thioesterase"/>
    <property type="match status" value="1"/>
</dbReference>
<accession>A0A381NMA4</accession>
<organism evidence="1">
    <name type="scientific">marine metagenome</name>
    <dbReference type="NCBI Taxonomy" id="408172"/>
    <lineage>
        <taxon>unclassified sequences</taxon>
        <taxon>metagenomes</taxon>
        <taxon>ecological metagenomes</taxon>
    </lineage>
</organism>
<dbReference type="EMBL" id="UINC01000456">
    <property type="protein sequence ID" value="SUZ55715.1"/>
    <property type="molecule type" value="Genomic_DNA"/>
</dbReference>
<gene>
    <name evidence="1" type="ORF">METZ01_LOCUS8569</name>
</gene>
<evidence type="ECO:0000313" key="1">
    <source>
        <dbReference type="EMBL" id="SUZ55715.1"/>
    </source>
</evidence>
<name>A0A381NMA4_9ZZZZ</name>
<feature type="non-terminal residue" evidence="1">
    <location>
        <position position="1"/>
    </location>
</feature>